<dbReference type="SUPFAM" id="SSF52096">
    <property type="entry name" value="ClpP/crotonase"/>
    <property type="match status" value="1"/>
</dbReference>
<dbReference type="PROSITE" id="PS00166">
    <property type="entry name" value="ENOYL_COA_HYDRATASE"/>
    <property type="match status" value="1"/>
</dbReference>
<accession>A0ABQ1IHE2</accession>
<gene>
    <name evidence="3" type="primary">echA5</name>
    <name evidence="3" type="ORF">GCM10011505_20210</name>
</gene>
<dbReference type="Pfam" id="PF00378">
    <property type="entry name" value="ECH_1"/>
    <property type="match status" value="1"/>
</dbReference>
<dbReference type="RefSeq" id="WP_229707979.1">
    <property type="nucleotide sequence ID" value="NZ_BMDZ01000019.1"/>
</dbReference>
<dbReference type="EMBL" id="BMDZ01000019">
    <property type="protein sequence ID" value="GGB38591.1"/>
    <property type="molecule type" value="Genomic_DNA"/>
</dbReference>
<dbReference type="Proteomes" id="UP000603352">
    <property type="component" value="Unassembled WGS sequence"/>
</dbReference>
<dbReference type="Gene3D" id="3.90.226.10">
    <property type="entry name" value="2-enoyl-CoA Hydratase, Chain A, domain 1"/>
    <property type="match status" value="1"/>
</dbReference>
<dbReference type="PANTHER" id="PTHR43802:SF1">
    <property type="entry name" value="IP11341P-RELATED"/>
    <property type="match status" value="1"/>
</dbReference>
<comment type="similarity">
    <text evidence="1 2">Belongs to the enoyl-CoA hydratase/isomerase family.</text>
</comment>
<proteinExistence type="inferred from homology"/>
<evidence type="ECO:0000313" key="4">
    <source>
        <dbReference type="Proteomes" id="UP000603352"/>
    </source>
</evidence>
<evidence type="ECO:0000313" key="3">
    <source>
        <dbReference type="EMBL" id="GGB38591.1"/>
    </source>
</evidence>
<evidence type="ECO:0000256" key="1">
    <source>
        <dbReference type="ARBA" id="ARBA00005254"/>
    </source>
</evidence>
<dbReference type="CDD" id="cd06558">
    <property type="entry name" value="crotonase-like"/>
    <property type="match status" value="1"/>
</dbReference>
<keyword evidence="4" id="KW-1185">Reference proteome</keyword>
<protein>
    <submittedName>
        <fullName evidence="3">Enoyl-CoA hydratase</fullName>
    </submittedName>
</protein>
<dbReference type="InterPro" id="IPR018376">
    <property type="entry name" value="Enoyl-CoA_hyd/isom_CS"/>
</dbReference>
<reference evidence="4" key="1">
    <citation type="journal article" date="2019" name="Int. J. Syst. Evol. Microbiol.">
        <title>The Global Catalogue of Microorganisms (GCM) 10K type strain sequencing project: providing services to taxonomists for standard genome sequencing and annotation.</title>
        <authorList>
            <consortium name="The Broad Institute Genomics Platform"/>
            <consortium name="The Broad Institute Genome Sequencing Center for Infectious Disease"/>
            <person name="Wu L."/>
            <person name="Ma J."/>
        </authorList>
    </citation>
    <scope>NUCLEOTIDE SEQUENCE [LARGE SCALE GENOMIC DNA]</scope>
    <source>
        <strain evidence="4">CGMCC 1.10188</strain>
    </source>
</reference>
<dbReference type="PANTHER" id="PTHR43802">
    <property type="entry name" value="ENOYL-COA HYDRATASE"/>
    <property type="match status" value="1"/>
</dbReference>
<comment type="caution">
    <text evidence="3">The sequence shown here is derived from an EMBL/GenBank/DDBJ whole genome shotgun (WGS) entry which is preliminary data.</text>
</comment>
<organism evidence="3 4">
    <name type="scientific">Tistrella bauzanensis</name>
    <dbReference type="NCBI Taxonomy" id="657419"/>
    <lineage>
        <taxon>Bacteria</taxon>
        <taxon>Pseudomonadati</taxon>
        <taxon>Pseudomonadota</taxon>
        <taxon>Alphaproteobacteria</taxon>
        <taxon>Geminicoccales</taxon>
        <taxon>Geminicoccaceae</taxon>
        <taxon>Tistrella</taxon>
    </lineage>
</organism>
<dbReference type="InterPro" id="IPR001753">
    <property type="entry name" value="Enoyl-CoA_hydra/iso"/>
</dbReference>
<evidence type="ECO:0000256" key="2">
    <source>
        <dbReference type="RuleBase" id="RU003707"/>
    </source>
</evidence>
<sequence length="273" mass="28876">MTMSTTDAAEACYTVTDGIAHVVLNRPAALNAIDDRMNTALAAIWDRFAADDEAGVAILSGAGRSFCAGADLKSFIPRWRGADMMAPRRNAGMGLGGGLTRGRHRLAKPVIAALHGHVIGAGFELALACDIRIAAEDTRFGVFELRYGLHQGDGGLVRLVAVAGIGTALDLTLTGRPVDAIEARRLHLVSQVVPRDQLMATADTTARMILANGRTAVESARETILDLIGRPLDDALRLEAINGYSALGDFSEAGPRLDQFMAGVANDARRSDD</sequence>
<dbReference type="InterPro" id="IPR029045">
    <property type="entry name" value="ClpP/crotonase-like_dom_sf"/>
</dbReference>
<name>A0ABQ1IHE2_9PROT</name>